<dbReference type="EMBL" id="DABXZF010000091">
    <property type="protein sequence ID" value="HAO5923674.1"/>
    <property type="molecule type" value="Genomic_DNA"/>
</dbReference>
<name>A0A8H9MT25_LISMN</name>
<comment type="caution">
    <text evidence="1">The sequence shown here is derived from an EMBL/GenBank/DDBJ whole genome shotgun (WGS) entry which is preliminary data.</text>
</comment>
<reference evidence="1" key="2">
    <citation type="submission" date="2020-10" db="EMBL/GenBank/DDBJ databases">
        <authorList>
            <consortium name="NCBI Pathogen Detection Project"/>
        </authorList>
    </citation>
    <scope>NUCLEOTIDE SEQUENCE</scope>
    <source>
        <strain evidence="1">SFBRL218_S4</strain>
    </source>
</reference>
<gene>
    <name evidence="1" type="ORF">IP987_002916</name>
</gene>
<proteinExistence type="predicted"/>
<sequence>TTKYIRHFWNSQNSFIREKDLYKVIRKKITTPLEANNFMKDLLKLSEVYSGMVNPAEDNFFDANIQKVLADINILGAKSFYPIILAMVKKGYDFKEIYEVLSCIEVLVVRNFVVSGLVANKYEIEFSKIAFRIYQEDIEDFTEIMSLLRKNIVADNDFLHNFSSFEIKNKP</sequence>
<feature type="non-terminal residue" evidence="1">
    <location>
        <position position="171"/>
    </location>
</feature>
<organism evidence="1">
    <name type="scientific">Listeria monocytogenes</name>
    <dbReference type="NCBI Taxonomy" id="1639"/>
    <lineage>
        <taxon>Bacteria</taxon>
        <taxon>Bacillati</taxon>
        <taxon>Bacillota</taxon>
        <taxon>Bacilli</taxon>
        <taxon>Bacillales</taxon>
        <taxon>Listeriaceae</taxon>
        <taxon>Listeria</taxon>
    </lineage>
</organism>
<accession>A0A8H9MT25</accession>
<dbReference type="Proteomes" id="UP000853596">
    <property type="component" value="Unassembled WGS sequence"/>
</dbReference>
<feature type="non-terminal residue" evidence="1">
    <location>
        <position position="1"/>
    </location>
</feature>
<evidence type="ECO:0000313" key="1">
    <source>
        <dbReference type="EMBL" id="HAO5923674.1"/>
    </source>
</evidence>
<dbReference type="PANTHER" id="PTHR35149">
    <property type="entry name" value="SLL5132 PROTEIN"/>
    <property type="match status" value="1"/>
</dbReference>
<dbReference type="PANTHER" id="PTHR35149:SF2">
    <property type="entry name" value="DUF262 DOMAIN-CONTAINING PROTEIN"/>
    <property type="match status" value="1"/>
</dbReference>
<dbReference type="AlphaFoldDB" id="A0A8H9MT25"/>
<protein>
    <submittedName>
        <fullName evidence="1">DUF262 domain-containing protein</fullName>
    </submittedName>
</protein>
<reference evidence="1" key="1">
    <citation type="journal article" date="2018" name="Genome Biol.">
        <title>SKESA: strategic k-mer extension for scrupulous assemblies.</title>
        <authorList>
            <person name="Souvorov A."/>
            <person name="Agarwala R."/>
            <person name="Lipman D.J."/>
        </authorList>
    </citation>
    <scope>NUCLEOTIDE SEQUENCE</scope>
    <source>
        <strain evidence="1">SFBRL218_S4</strain>
    </source>
</reference>